<name>A0A239FJU7_9RHOB</name>
<dbReference type="OrthoDB" id="7872528at2"/>
<dbReference type="AlphaFoldDB" id="A0A239FJU7"/>
<dbReference type="EMBL" id="FZOY01000002">
    <property type="protein sequence ID" value="SNS57209.1"/>
    <property type="molecule type" value="Genomic_DNA"/>
</dbReference>
<evidence type="ECO:0000313" key="2">
    <source>
        <dbReference type="Proteomes" id="UP000198426"/>
    </source>
</evidence>
<evidence type="ECO:0000313" key="1">
    <source>
        <dbReference type="EMBL" id="SNS57209.1"/>
    </source>
</evidence>
<dbReference type="RefSeq" id="WP_089232419.1">
    <property type="nucleotide sequence ID" value="NZ_FZOY01000002.1"/>
</dbReference>
<organism evidence="1 2">
    <name type="scientific">Tropicimonas sediminicola</name>
    <dbReference type="NCBI Taxonomy" id="1031541"/>
    <lineage>
        <taxon>Bacteria</taxon>
        <taxon>Pseudomonadati</taxon>
        <taxon>Pseudomonadota</taxon>
        <taxon>Alphaproteobacteria</taxon>
        <taxon>Rhodobacterales</taxon>
        <taxon>Roseobacteraceae</taxon>
        <taxon>Tropicimonas</taxon>
    </lineage>
</organism>
<gene>
    <name evidence="1" type="ORF">SAMN05421757_102712</name>
</gene>
<reference evidence="1 2" key="1">
    <citation type="submission" date="2017-06" db="EMBL/GenBank/DDBJ databases">
        <authorList>
            <person name="Kim H.J."/>
            <person name="Triplett B.A."/>
        </authorList>
    </citation>
    <scope>NUCLEOTIDE SEQUENCE [LARGE SCALE GENOMIC DNA]</scope>
    <source>
        <strain evidence="1 2">DSM 29339</strain>
    </source>
</reference>
<dbReference type="Proteomes" id="UP000198426">
    <property type="component" value="Unassembled WGS sequence"/>
</dbReference>
<proteinExistence type="predicted"/>
<accession>A0A239FJU7</accession>
<sequence length="99" mass="11157">MPDLVAILSFYRALARFAVSGALPDEAAMMAQPEREIVLRRFLSPAERDALAKVPACDRQLRLRKGALRFQAWEAANPDIAALLRRKAERQVFDRASYA</sequence>
<keyword evidence="2" id="KW-1185">Reference proteome</keyword>
<protein>
    <submittedName>
        <fullName evidence="1">Uncharacterized protein</fullName>
    </submittedName>
</protein>